<dbReference type="KEGG" id="sphu:SPPYR_3178"/>
<dbReference type="Pfam" id="PF00441">
    <property type="entry name" value="Acyl-CoA_dh_1"/>
    <property type="match status" value="1"/>
</dbReference>
<dbReference type="GO" id="GO:0050660">
    <property type="term" value="F:flavin adenine dinucleotide binding"/>
    <property type="evidence" value="ECO:0007669"/>
    <property type="project" value="InterPro"/>
</dbReference>
<evidence type="ECO:0000259" key="7">
    <source>
        <dbReference type="Pfam" id="PF00441"/>
    </source>
</evidence>
<organism evidence="10">
    <name type="scientific">uncultured Sphingopyxis sp</name>
    <dbReference type="NCBI Taxonomy" id="310581"/>
    <lineage>
        <taxon>Bacteria</taxon>
        <taxon>Pseudomonadati</taxon>
        <taxon>Pseudomonadota</taxon>
        <taxon>Alphaproteobacteria</taxon>
        <taxon>Sphingomonadales</taxon>
        <taxon>Sphingomonadaceae</taxon>
        <taxon>Sphingopyxis</taxon>
        <taxon>environmental samples</taxon>
    </lineage>
</organism>
<dbReference type="InterPro" id="IPR036250">
    <property type="entry name" value="AcylCo_DH-like_C"/>
</dbReference>
<dbReference type="PANTHER" id="PTHR43884">
    <property type="entry name" value="ACYL-COA DEHYDROGENASE"/>
    <property type="match status" value="1"/>
</dbReference>
<dbReference type="GO" id="GO:0004466">
    <property type="term" value="F:long-chain fatty acyl-CoA dehydrogenase activity"/>
    <property type="evidence" value="ECO:0007669"/>
    <property type="project" value="UniProtKB-EC"/>
</dbReference>
<accession>A0A1Y5PWC0</accession>
<evidence type="ECO:0000256" key="4">
    <source>
        <dbReference type="ARBA" id="ARBA00022827"/>
    </source>
</evidence>
<dbReference type="EC" id="1.3.8.8" evidence="10"/>
<evidence type="ECO:0000256" key="6">
    <source>
        <dbReference type="RuleBase" id="RU362125"/>
    </source>
</evidence>
<protein>
    <submittedName>
        <fullName evidence="10">Long-chain specific acyl-CoA dehydrogenase, mitochondrial</fullName>
        <ecNumber evidence="10">1.3.8.8</ecNumber>
    </submittedName>
</protein>
<dbReference type="FunFam" id="2.40.110.10:FF:000002">
    <property type="entry name" value="Acyl-CoA dehydrogenase fadE12"/>
    <property type="match status" value="1"/>
</dbReference>
<proteinExistence type="inferred from homology"/>
<dbReference type="InterPro" id="IPR006091">
    <property type="entry name" value="Acyl-CoA_Oxase/DH_mid-dom"/>
</dbReference>
<reference evidence="10" key="1">
    <citation type="submission" date="2016-03" db="EMBL/GenBank/DDBJ databases">
        <authorList>
            <person name="Ploux O."/>
        </authorList>
    </citation>
    <scope>NUCLEOTIDE SEQUENCE</scope>
    <source>
        <strain evidence="10">UC10</strain>
    </source>
</reference>
<dbReference type="InterPro" id="IPR009075">
    <property type="entry name" value="AcylCo_DH/oxidase_C"/>
</dbReference>
<dbReference type="PANTHER" id="PTHR43884:SF12">
    <property type="entry name" value="ISOVALERYL-COA DEHYDROGENASE, MITOCHONDRIAL-RELATED"/>
    <property type="match status" value="1"/>
</dbReference>
<dbReference type="SUPFAM" id="SSF56645">
    <property type="entry name" value="Acyl-CoA dehydrogenase NM domain-like"/>
    <property type="match status" value="1"/>
</dbReference>
<comment type="similarity">
    <text evidence="2 6">Belongs to the acyl-CoA dehydrogenase family.</text>
</comment>
<dbReference type="InterPro" id="IPR013786">
    <property type="entry name" value="AcylCoA_DH/ox_N"/>
</dbReference>
<comment type="cofactor">
    <cofactor evidence="1 6">
        <name>FAD</name>
        <dbReference type="ChEBI" id="CHEBI:57692"/>
    </cofactor>
</comment>
<dbReference type="Pfam" id="PF02770">
    <property type="entry name" value="Acyl-CoA_dh_M"/>
    <property type="match status" value="1"/>
</dbReference>
<keyword evidence="4 6" id="KW-0274">FAD</keyword>
<dbReference type="FunFam" id="1.20.140.10:FF:000001">
    <property type="entry name" value="Acyl-CoA dehydrogenase"/>
    <property type="match status" value="1"/>
</dbReference>
<dbReference type="Gene3D" id="1.10.540.10">
    <property type="entry name" value="Acyl-CoA dehydrogenase/oxidase, N-terminal domain"/>
    <property type="match status" value="1"/>
</dbReference>
<evidence type="ECO:0000259" key="8">
    <source>
        <dbReference type="Pfam" id="PF02770"/>
    </source>
</evidence>
<dbReference type="Gene3D" id="2.40.110.10">
    <property type="entry name" value="Butyryl-CoA Dehydrogenase, subunit A, domain 2"/>
    <property type="match status" value="1"/>
</dbReference>
<dbReference type="SUPFAM" id="SSF47203">
    <property type="entry name" value="Acyl-CoA dehydrogenase C-terminal domain-like"/>
    <property type="match status" value="1"/>
</dbReference>
<sequence>MMSLDSLSRTAYNEDHEAFRATVRQFLEKEVAPNAAQWAEDKIVPKSIWPKAGEIGMLCPTVPEEYGGLGLDFGYNAIVDEESAYYGRATTGFSLQSDIVTSYIVKYGSEEQKKHWLPRMVSGETITAIAMTEPATGSDLQGMRTTAKKDGNHYVINGSKTFITNGQNADLILVCVKTDTEVEPAWKGVSIVLVEADREGFQRGRNLDKIGQDEADTSELFFNDVRVPITNCLGEEGQGFIYLMSELPQERLSIAVSAQASAQRAFDDTVEYTRERKAFGKPILDFQNSRFVLADLKAKLQVGWAHLDWALARHMKKELTPEEGAAAKLWHTDLQWEVMDKCLQLFGGSGYMNEYPIARAWRAARVTRIFGGTNEIMKELIGRKL</sequence>
<evidence type="ECO:0000256" key="3">
    <source>
        <dbReference type="ARBA" id="ARBA00022630"/>
    </source>
</evidence>
<evidence type="ECO:0000259" key="9">
    <source>
        <dbReference type="Pfam" id="PF02771"/>
    </source>
</evidence>
<evidence type="ECO:0000256" key="1">
    <source>
        <dbReference type="ARBA" id="ARBA00001974"/>
    </source>
</evidence>
<keyword evidence="3 6" id="KW-0285">Flavoprotein</keyword>
<name>A0A1Y5PWC0_9SPHN</name>
<feature type="domain" description="Acyl-CoA oxidase/dehydrogenase middle" evidence="8">
    <location>
        <begin position="128"/>
        <end position="225"/>
    </location>
</feature>
<dbReference type="InterPro" id="IPR037069">
    <property type="entry name" value="AcylCoA_DH/ox_N_sf"/>
</dbReference>
<gene>
    <name evidence="10" type="primary">ACADL</name>
    <name evidence="10" type="ORF">SPPYR_3178</name>
</gene>
<keyword evidence="5 6" id="KW-0560">Oxidoreductase</keyword>
<dbReference type="AlphaFoldDB" id="A0A1Y5PWC0"/>
<feature type="domain" description="Acyl-CoA dehydrogenase/oxidase C-terminal" evidence="7">
    <location>
        <begin position="237"/>
        <end position="384"/>
    </location>
</feature>
<dbReference type="Pfam" id="PF02771">
    <property type="entry name" value="Acyl-CoA_dh_N"/>
    <property type="match status" value="1"/>
</dbReference>
<evidence type="ECO:0000313" key="10">
    <source>
        <dbReference type="EMBL" id="SBV34298.1"/>
    </source>
</evidence>
<dbReference type="InterPro" id="IPR046373">
    <property type="entry name" value="Acyl-CoA_Oxase/DH_mid-dom_sf"/>
</dbReference>
<evidence type="ECO:0000256" key="5">
    <source>
        <dbReference type="ARBA" id="ARBA00023002"/>
    </source>
</evidence>
<dbReference type="EMBL" id="LT598653">
    <property type="protein sequence ID" value="SBV34298.1"/>
    <property type="molecule type" value="Genomic_DNA"/>
</dbReference>
<dbReference type="InterPro" id="IPR009100">
    <property type="entry name" value="AcylCoA_DH/oxidase_NM_dom_sf"/>
</dbReference>
<dbReference type="Gene3D" id="1.20.140.10">
    <property type="entry name" value="Butyryl-CoA Dehydrogenase, subunit A, domain 3"/>
    <property type="match status" value="1"/>
</dbReference>
<dbReference type="FunFam" id="1.10.540.10:FF:000009">
    <property type="entry name" value="Probable acyl-CoA dehydrogenase"/>
    <property type="match status" value="1"/>
</dbReference>
<feature type="domain" description="Acyl-CoA dehydrogenase/oxidase N-terminal" evidence="9">
    <location>
        <begin position="13"/>
        <end position="124"/>
    </location>
</feature>
<evidence type="ECO:0000256" key="2">
    <source>
        <dbReference type="ARBA" id="ARBA00009347"/>
    </source>
</evidence>